<evidence type="ECO:0000256" key="2">
    <source>
        <dbReference type="ARBA" id="ARBA00023033"/>
    </source>
</evidence>
<dbReference type="InterPro" id="IPR036188">
    <property type="entry name" value="FAD/NAD-bd_sf"/>
</dbReference>
<evidence type="ECO:0000256" key="1">
    <source>
        <dbReference type="ARBA" id="ARBA00023002"/>
    </source>
</evidence>
<keyword evidence="3" id="KW-0472">Membrane</keyword>
<evidence type="ECO:0000313" key="5">
    <source>
        <dbReference type="Proteomes" id="UP000031599"/>
    </source>
</evidence>
<sequence length="585" mass="65529">MNRTHYDVIVLGTGLGGTMLAAILARHGRRVLLIDAGSHPRFAIGEATTPDTSFRLKLLAAKYDLPELAYLSEFYLVRDHIGASSGVKRAFSFLYHRPGHAHEPTQSHQFPTGAPPWGPDCHLFRQDTDAFMLAVAARHGAKVRQATRVSAIDLELEGGGVAVTLDTGERITAAFLVDAAGFRSPLAKQLNLRNKPDALRTNSRAIFTHMVGVTPYDRVGEARERHGLVYPLSQTTLHHVFEGGWLWVIPFGNHLDAVNQLTSVGLLLDRELHPESEGESGRDPEQEFFEHVNRMPGVARQFQGAHALRGWVSTGRLQYSSRQTVGDRWLLLAHAAGFVDPLYSSGLNLTVGVIDLFADELLAALGDGVFEAARFAHVDAFFQTNLKLYDEFVANSYLGWRDYELWDAWYRVWVAALQVGTYLNGTQLMRHLESGDRAVLERSREAPFTSLLGTAVPECRHMVDSAAAHMHRFARGEITAASAAANIRAVLREVQFCPSYWRLEDPSVRTTPPYTMTQMLRAYVWYHRNASPEVRDLMVGFKPLTASRHVLSAFYDNSRRGLRRQALFMRDSLRAWNRDWLDGAD</sequence>
<dbReference type="PRINTS" id="PR00420">
    <property type="entry name" value="RNGMNOXGNASE"/>
</dbReference>
<feature type="transmembrane region" description="Helical" evidence="3">
    <location>
        <begin position="6"/>
        <end position="25"/>
    </location>
</feature>
<dbReference type="Pfam" id="PF04820">
    <property type="entry name" value="Trp_halogenase"/>
    <property type="match status" value="1"/>
</dbReference>
<dbReference type="Proteomes" id="UP000031599">
    <property type="component" value="Unassembled WGS sequence"/>
</dbReference>
<keyword evidence="1" id="KW-0560">Oxidoreductase</keyword>
<comment type="caution">
    <text evidence="4">The sequence shown here is derived from an EMBL/GenBank/DDBJ whole genome shotgun (WGS) entry which is preliminary data.</text>
</comment>
<proteinExistence type="predicted"/>
<dbReference type="PANTHER" id="PTHR43747:SF5">
    <property type="entry name" value="FAD-BINDING DOMAIN-CONTAINING PROTEIN"/>
    <property type="match status" value="1"/>
</dbReference>
<dbReference type="PANTHER" id="PTHR43747">
    <property type="entry name" value="FAD-BINDING PROTEIN"/>
    <property type="match status" value="1"/>
</dbReference>
<dbReference type="Gene3D" id="3.50.50.60">
    <property type="entry name" value="FAD/NAD(P)-binding domain"/>
    <property type="match status" value="1"/>
</dbReference>
<dbReference type="GO" id="GO:0004497">
    <property type="term" value="F:monooxygenase activity"/>
    <property type="evidence" value="ECO:0007669"/>
    <property type="project" value="UniProtKB-KW"/>
</dbReference>
<dbReference type="InterPro" id="IPR006905">
    <property type="entry name" value="Flavin_halogenase"/>
</dbReference>
<reference evidence="4 5" key="1">
    <citation type="submission" date="2014-12" db="EMBL/GenBank/DDBJ databases">
        <title>Genome assembly of Enhygromyxa salina DSM 15201.</title>
        <authorList>
            <person name="Sharma G."/>
            <person name="Subramanian S."/>
        </authorList>
    </citation>
    <scope>NUCLEOTIDE SEQUENCE [LARGE SCALE GENOMIC DNA]</scope>
    <source>
        <strain evidence="4 5">DSM 15201</strain>
    </source>
</reference>
<dbReference type="AlphaFoldDB" id="A0A0C1ZKG1"/>
<dbReference type="EMBL" id="JMCC02000016">
    <property type="protein sequence ID" value="KIG18004.1"/>
    <property type="molecule type" value="Genomic_DNA"/>
</dbReference>
<keyword evidence="2" id="KW-0503">Monooxygenase</keyword>
<keyword evidence="3" id="KW-1133">Transmembrane helix</keyword>
<protein>
    <submittedName>
        <fullName evidence="4">Putative halogenase</fullName>
    </submittedName>
</protein>
<accession>A0A0C1ZKG1</accession>
<dbReference type="SUPFAM" id="SSF51905">
    <property type="entry name" value="FAD/NAD(P)-binding domain"/>
    <property type="match status" value="1"/>
</dbReference>
<dbReference type="Pfam" id="PF13450">
    <property type="entry name" value="NAD_binding_8"/>
    <property type="match status" value="1"/>
</dbReference>
<dbReference type="RefSeq" id="WP_052547624.1">
    <property type="nucleotide sequence ID" value="NZ_JMCC02000016.1"/>
</dbReference>
<evidence type="ECO:0000313" key="4">
    <source>
        <dbReference type="EMBL" id="KIG18004.1"/>
    </source>
</evidence>
<dbReference type="InterPro" id="IPR050816">
    <property type="entry name" value="Flavin-dep_Halogenase_NPB"/>
</dbReference>
<organism evidence="4 5">
    <name type="scientific">Enhygromyxa salina</name>
    <dbReference type="NCBI Taxonomy" id="215803"/>
    <lineage>
        <taxon>Bacteria</taxon>
        <taxon>Pseudomonadati</taxon>
        <taxon>Myxococcota</taxon>
        <taxon>Polyangia</taxon>
        <taxon>Nannocystales</taxon>
        <taxon>Nannocystaceae</taxon>
        <taxon>Enhygromyxa</taxon>
    </lineage>
</organism>
<name>A0A0C1ZKG1_9BACT</name>
<evidence type="ECO:0000256" key="3">
    <source>
        <dbReference type="SAM" id="Phobius"/>
    </source>
</evidence>
<keyword evidence="3" id="KW-0812">Transmembrane</keyword>
<gene>
    <name evidence="4" type="ORF">DB30_02219</name>
</gene>